<keyword evidence="7" id="KW-0862">Zinc</keyword>
<evidence type="ECO:0000256" key="5">
    <source>
        <dbReference type="ARBA" id="ARBA00022729"/>
    </source>
</evidence>
<evidence type="ECO:0000256" key="3">
    <source>
        <dbReference type="ARBA" id="ARBA00022670"/>
    </source>
</evidence>
<feature type="compositionally biased region" description="Pro residues" evidence="10">
    <location>
        <begin position="272"/>
        <end position="282"/>
    </location>
</feature>
<evidence type="ECO:0000256" key="11">
    <source>
        <dbReference type="SAM" id="SignalP"/>
    </source>
</evidence>
<feature type="domain" description="Peptidase M43 pregnancy-associated plasma-A" evidence="12">
    <location>
        <begin position="249"/>
        <end position="358"/>
    </location>
</feature>
<evidence type="ECO:0000313" key="14">
    <source>
        <dbReference type="Proteomes" id="UP000037136"/>
    </source>
</evidence>
<dbReference type="GO" id="GO:0046872">
    <property type="term" value="F:metal ion binding"/>
    <property type="evidence" value="ECO:0007669"/>
    <property type="project" value="UniProtKB-KW"/>
</dbReference>
<evidence type="ECO:0000256" key="2">
    <source>
        <dbReference type="ARBA" id="ARBA00008721"/>
    </source>
</evidence>
<reference evidence="13 14" key="1">
    <citation type="journal article" date="2015" name="BMC Genomics">
        <title>Gene expression during zombie ant biting behavior reflects the complexity underlying fungal parasitic behavioral manipulation.</title>
        <authorList>
            <person name="de Bekker C."/>
            <person name="Ohm R.A."/>
            <person name="Loreto R.G."/>
            <person name="Sebastian A."/>
            <person name="Albert I."/>
            <person name="Merrow M."/>
            <person name="Brachmann A."/>
            <person name="Hughes D.P."/>
        </authorList>
    </citation>
    <scope>NUCLEOTIDE SEQUENCE [LARGE SCALE GENOMIC DNA]</scope>
    <source>
        <strain evidence="13 14">SC16a</strain>
    </source>
</reference>
<evidence type="ECO:0000256" key="6">
    <source>
        <dbReference type="ARBA" id="ARBA00022801"/>
    </source>
</evidence>
<evidence type="ECO:0000256" key="7">
    <source>
        <dbReference type="ARBA" id="ARBA00022833"/>
    </source>
</evidence>
<comment type="similarity">
    <text evidence="2">Belongs to the peptidase M43B family.</text>
</comment>
<reference evidence="13 14" key="2">
    <citation type="journal article" date="2017" name="Sci. Rep.">
        <title>Ant-infecting Ophiocordyceps genomes reveal a high diversity of potential behavioral manipulation genes and a possible major role for enterotoxins.</title>
        <authorList>
            <person name="de Bekker C."/>
            <person name="Ohm R.A."/>
            <person name="Evans H.C."/>
            <person name="Brachmann A."/>
            <person name="Hughes D.P."/>
        </authorList>
    </citation>
    <scope>NUCLEOTIDE SEQUENCE [LARGE SCALE GENOMIC DNA]</scope>
    <source>
        <strain evidence="13 14">SC16a</strain>
    </source>
</reference>
<dbReference type="OrthoDB" id="4924203at2759"/>
<feature type="region of interest" description="Disordered" evidence="10">
    <location>
        <begin position="296"/>
        <end position="324"/>
    </location>
</feature>
<evidence type="ECO:0000256" key="1">
    <source>
        <dbReference type="ARBA" id="ARBA00003174"/>
    </source>
</evidence>
<organism evidence="13 14">
    <name type="scientific">Ophiocordyceps unilateralis</name>
    <name type="common">Zombie-ant fungus</name>
    <name type="synonym">Torrubia unilateralis</name>
    <dbReference type="NCBI Taxonomy" id="268505"/>
    <lineage>
        <taxon>Eukaryota</taxon>
        <taxon>Fungi</taxon>
        <taxon>Dikarya</taxon>
        <taxon>Ascomycota</taxon>
        <taxon>Pezizomycotina</taxon>
        <taxon>Sordariomycetes</taxon>
        <taxon>Hypocreomycetidae</taxon>
        <taxon>Hypocreales</taxon>
        <taxon>Ophiocordycipitaceae</taxon>
        <taxon>Ophiocordyceps</taxon>
    </lineage>
</organism>
<keyword evidence="8" id="KW-0482">Metalloprotease</keyword>
<dbReference type="GO" id="GO:0006508">
    <property type="term" value="P:proteolysis"/>
    <property type="evidence" value="ECO:0007669"/>
    <property type="project" value="UniProtKB-KW"/>
</dbReference>
<evidence type="ECO:0000256" key="9">
    <source>
        <dbReference type="ARBA" id="ARBA00023157"/>
    </source>
</evidence>
<keyword evidence="5 11" id="KW-0732">Signal</keyword>
<comment type="caution">
    <text evidence="13">The sequence shown here is derived from an EMBL/GenBank/DDBJ whole genome shotgun (WGS) entry which is preliminary data.</text>
</comment>
<evidence type="ECO:0000256" key="10">
    <source>
        <dbReference type="SAM" id="MobiDB-lite"/>
    </source>
</evidence>
<protein>
    <recommendedName>
        <fullName evidence="12">Peptidase M43 pregnancy-associated plasma-A domain-containing protein</fullName>
    </recommendedName>
</protein>
<feature type="region of interest" description="Disordered" evidence="10">
    <location>
        <begin position="265"/>
        <end position="284"/>
    </location>
</feature>
<evidence type="ECO:0000256" key="4">
    <source>
        <dbReference type="ARBA" id="ARBA00022723"/>
    </source>
</evidence>
<dbReference type="SUPFAM" id="SSF55486">
    <property type="entry name" value="Metalloproteases ('zincins'), catalytic domain"/>
    <property type="match status" value="1"/>
</dbReference>
<dbReference type="PANTHER" id="PTHR47466:SF1">
    <property type="entry name" value="METALLOPROTEASE MEP1 (AFU_ORTHOLOGUE AFUA_1G07730)-RELATED"/>
    <property type="match status" value="1"/>
</dbReference>
<dbReference type="PANTHER" id="PTHR47466">
    <property type="match status" value="1"/>
</dbReference>
<keyword evidence="14" id="KW-1185">Reference proteome</keyword>
<sequence>MVARSWALVILMAVFVTAAPANEQRWTSPCGVYNSSPLIWGPEEHTTNITKRQVRQPTGESIVMDIVFHICGSMDILAPVSPRFQVVEGTELEEEVLKQLQAVKQQLNLTNQHFAKSKSAISFRLQGIRQLPDSCQGISLGGGRSRQPAVWAAWLGRIKEARRRGSGYPRPHEFPNPGGQPPGGTRLQRGDSAVVDILITTKAGTLNEQGGNIGICDLASPDKPETFGCAVIETSLSGIGDPNQASKDAQGFALTHELGHYMGLHHTFSDNRPPPGPAPGPLGPVKLPCVDEDGFSDTAPQARPTGNQCPDRERQPSGLGGGQQCQCKAGANAHNMMDYSNCLERTFSEQQVAYMQKVALFHLQKTTTFPRFPARPRQCYS</sequence>
<evidence type="ECO:0000256" key="8">
    <source>
        <dbReference type="ARBA" id="ARBA00023049"/>
    </source>
</evidence>
<feature type="chain" id="PRO_5013332808" description="Peptidase M43 pregnancy-associated plasma-A domain-containing protein" evidence="11">
    <location>
        <begin position="19"/>
        <end position="381"/>
    </location>
</feature>
<proteinExistence type="inferred from homology"/>
<keyword evidence="9" id="KW-1015">Disulfide bond</keyword>
<comment type="function">
    <text evidence="1">Secreted metalloproteinase that allows assimilation of proteinaceous substrates.</text>
</comment>
<dbReference type="AlphaFoldDB" id="A0A2A9PK50"/>
<feature type="signal peptide" evidence="11">
    <location>
        <begin position="1"/>
        <end position="18"/>
    </location>
</feature>
<dbReference type="Pfam" id="PF05572">
    <property type="entry name" value="Peptidase_M43"/>
    <property type="match status" value="1"/>
</dbReference>
<keyword evidence="6" id="KW-0378">Hydrolase</keyword>
<keyword evidence="3" id="KW-0645">Protease</keyword>
<dbReference type="EMBL" id="LAZP02000073">
    <property type="protein sequence ID" value="PFH61411.1"/>
    <property type="molecule type" value="Genomic_DNA"/>
</dbReference>
<gene>
    <name evidence="13" type="ORF">XA68_17463</name>
</gene>
<dbReference type="Proteomes" id="UP000037136">
    <property type="component" value="Unassembled WGS sequence"/>
</dbReference>
<dbReference type="Gene3D" id="3.40.390.10">
    <property type="entry name" value="Collagenase (Catalytic Domain)"/>
    <property type="match status" value="1"/>
</dbReference>
<accession>A0A2A9PK50</accession>
<keyword evidence="4" id="KW-0479">Metal-binding</keyword>
<dbReference type="InterPro" id="IPR008754">
    <property type="entry name" value="Peptidase_M43"/>
</dbReference>
<name>A0A2A9PK50_OPHUN</name>
<feature type="region of interest" description="Disordered" evidence="10">
    <location>
        <begin position="164"/>
        <end position="188"/>
    </location>
</feature>
<dbReference type="GO" id="GO:0008237">
    <property type="term" value="F:metallopeptidase activity"/>
    <property type="evidence" value="ECO:0007669"/>
    <property type="project" value="UniProtKB-KW"/>
</dbReference>
<evidence type="ECO:0000313" key="13">
    <source>
        <dbReference type="EMBL" id="PFH61411.1"/>
    </source>
</evidence>
<evidence type="ECO:0000259" key="12">
    <source>
        <dbReference type="Pfam" id="PF05572"/>
    </source>
</evidence>
<dbReference type="InterPro" id="IPR024079">
    <property type="entry name" value="MetalloPept_cat_dom_sf"/>
</dbReference>